<evidence type="ECO:0000313" key="3">
    <source>
        <dbReference type="Proteomes" id="UP001163064"/>
    </source>
</evidence>
<dbReference type="RefSeq" id="WP_266599115.1">
    <property type="nucleotide sequence ID" value="NZ_JAPHNL010000112.1"/>
</dbReference>
<keyword evidence="1" id="KW-0812">Transmembrane</keyword>
<sequence length="115" mass="11998">MTGHVRRVVRCVVALVAGGLWWWAVVRLAFVPDAGAFEGAVAAGGWGLSLLPVHALPKARAVGVAGAPGHHGARRVRTRAVRAARELTGGLWGKITTAFTTAWRRRRSGGGSGPS</sequence>
<gene>
    <name evidence="2" type="ORF">OFY01_12140</name>
</gene>
<accession>A0ABT3TVI7</accession>
<dbReference type="EMBL" id="JAPHNL010000112">
    <property type="protein sequence ID" value="MCX3060496.1"/>
    <property type="molecule type" value="Genomic_DNA"/>
</dbReference>
<evidence type="ECO:0008006" key="4">
    <source>
        <dbReference type="Google" id="ProtNLM"/>
    </source>
</evidence>
<keyword evidence="1" id="KW-0472">Membrane</keyword>
<name>A0ABT3TVI7_9ACTN</name>
<protein>
    <recommendedName>
        <fullName evidence="4">Integral membrane protein</fullName>
    </recommendedName>
</protein>
<evidence type="ECO:0000256" key="1">
    <source>
        <dbReference type="SAM" id="Phobius"/>
    </source>
</evidence>
<organism evidence="2 3">
    <name type="scientific">Streptomyces beihaiensis</name>
    <dbReference type="NCBI Taxonomy" id="2984495"/>
    <lineage>
        <taxon>Bacteria</taxon>
        <taxon>Bacillati</taxon>
        <taxon>Actinomycetota</taxon>
        <taxon>Actinomycetes</taxon>
        <taxon>Kitasatosporales</taxon>
        <taxon>Streptomycetaceae</taxon>
        <taxon>Streptomyces</taxon>
    </lineage>
</organism>
<feature type="transmembrane region" description="Helical" evidence="1">
    <location>
        <begin position="12"/>
        <end position="30"/>
    </location>
</feature>
<evidence type="ECO:0000313" key="2">
    <source>
        <dbReference type="EMBL" id="MCX3060496.1"/>
    </source>
</evidence>
<dbReference type="Proteomes" id="UP001163064">
    <property type="component" value="Unassembled WGS sequence"/>
</dbReference>
<comment type="caution">
    <text evidence="2">The sequence shown here is derived from an EMBL/GenBank/DDBJ whole genome shotgun (WGS) entry which is preliminary data.</text>
</comment>
<keyword evidence="3" id="KW-1185">Reference proteome</keyword>
<keyword evidence="1" id="KW-1133">Transmembrane helix</keyword>
<proteinExistence type="predicted"/>
<reference evidence="2" key="1">
    <citation type="submission" date="2022-10" db="EMBL/GenBank/DDBJ databases">
        <title>Streptomyces beihaiensis sp. nov., a chitin degrading actinobacterium, isolated from shrimp pond soil.</title>
        <authorList>
            <person name="Xie J."/>
            <person name="Shen N."/>
        </authorList>
    </citation>
    <scope>NUCLEOTIDE SEQUENCE</scope>
    <source>
        <strain evidence="2">GXMU-J5</strain>
    </source>
</reference>